<feature type="domain" description="Phospholipase/carboxylesterase/thioesterase" evidence="3">
    <location>
        <begin position="135"/>
        <end position="250"/>
    </location>
</feature>
<accession>A0A839GW80</accession>
<dbReference type="Proteomes" id="UP000563094">
    <property type="component" value="Unassembled WGS sequence"/>
</dbReference>
<evidence type="ECO:0000313" key="5">
    <source>
        <dbReference type="Proteomes" id="UP000563094"/>
    </source>
</evidence>
<evidence type="ECO:0000313" key="4">
    <source>
        <dbReference type="EMBL" id="MBA9079715.1"/>
    </source>
</evidence>
<dbReference type="PANTHER" id="PTHR43037:SF1">
    <property type="entry name" value="BLL1128 PROTEIN"/>
    <property type="match status" value="1"/>
</dbReference>
<name>A0A839GW80_9BACT</name>
<proteinExistence type="predicted"/>
<evidence type="ECO:0000256" key="1">
    <source>
        <dbReference type="ARBA" id="ARBA00022729"/>
    </source>
</evidence>
<evidence type="ECO:0000256" key="2">
    <source>
        <dbReference type="SAM" id="SignalP"/>
    </source>
</evidence>
<gene>
    <name evidence="4" type="ORF">FHS90_004455</name>
</gene>
<dbReference type="Pfam" id="PF02230">
    <property type="entry name" value="Abhydrolase_2"/>
    <property type="match status" value="1"/>
</dbReference>
<reference evidence="4 5" key="1">
    <citation type="submission" date="2020-08" db="EMBL/GenBank/DDBJ databases">
        <title>Genomic Encyclopedia of Type Strains, Phase IV (KMG-IV): sequencing the most valuable type-strain genomes for metagenomic binning, comparative biology and taxonomic classification.</title>
        <authorList>
            <person name="Goeker M."/>
        </authorList>
    </citation>
    <scope>NUCLEOTIDE SEQUENCE [LARGE SCALE GENOMIC DNA]</scope>
    <source>
        <strain evidence="4 5">DSM 29854</strain>
    </source>
</reference>
<dbReference type="GO" id="GO:0016787">
    <property type="term" value="F:hydrolase activity"/>
    <property type="evidence" value="ECO:0007669"/>
    <property type="project" value="InterPro"/>
</dbReference>
<dbReference type="AlphaFoldDB" id="A0A839GW80"/>
<keyword evidence="5" id="KW-1185">Reference proteome</keyword>
<comment type="caution">
    <text evidence="4">The sequence shown here is derived from an EMBL/GenBank/DDBJ whole genome shotgun (WGS) entry which is preliminary data.</text>
</comment>
<protein>
    <submittedName>
        <fullName evidence="4">Putative peptidase</fullName>
    </submittedName>
</protein>
<dbReference type="InterPro" id="IPR050955">
    <property type="entry name" value="Plant_Biomass_Hydrol_Est"/>
</dbReference>
<dbReference type="RefSeq" id="WP_182514487.1">
    <property type="nucleotide sequence ID" value="NZ_JACJIQ010000028.1"/>
</dbReference>
<dbReference type="PANTHER" id="PTHR43037">
    <property type="entry name" value="UNNAMED PRODUCT-RELATED"/>
    <property type="match status" value="1"/>
</dbReference>
<feature type="chain" id="PRO_5032779124" evidence="2">
    <location>
        <begin position="24"/>
        <end position="264"/>
    </location>
</feature>
<organism evidence="4 5">
    <name type="scientific">Rufibacter quisquiliarum</name>
    <dbReference type="NCBI Taxonomy" id="1549639"/>
    <lineage>
        <taxon>Bacteria</taxon>
        <taxon>Pseudomonadati</taxon>
        <taxon>Bacteroidota</taxon>
        <taxon>Cytophagia</taxon>
        <taxon>Cytophagales</taxon>
        <taxon>Hymenobacteraceae</taxon>
        <taxon>Rufibacter</taxon>
    </lineage>
</organism>
<dbReference type="SUPFAM" id="SSF53474">
    <property type="entry name" value="alpha/beta-Hydrolases"/>
    <property type="match status" value="1"/>
</dbReference>
<dbReference type="InterPro" id="IPR003140">
    <property type="entry name" value="PLipase/COase/thioEstase"/>
</dbReference>
<sequence>MQAFKNRVLWLLFLLLAFSSAQAQELALYEYKQFVSGTDTLHYRILYPKNFDANKKYPVLFFLHGAGERGSNNESQLAHGGKLFLRDSIREQFPAIVIFPQCPKDSYWSNVNIVTEPGGKRHFNFLTGCDPMPPMRLLQNLVKQTRVQKFVDKDRMYVGGLSMGGMGTFELLRREPKRFAAAFVICGGDNVGNAKKYKKVPLWVFHGGKDDIVEPHLSARVVTKLQEIGAKEVKHTVYPNANHNSWDATFAEPALLPWLFSHEK</sequence>
<dbReference type="InterPro" id="IPR029058">
    <property type="entry name" value="AB_hydrolase_fold"/>
</dbReference>
<feature type="signal peptide" evidence="2">
    <location>
        <begin position="1"/>
        <end position="23"/>
    </location>
</feature>
<evidence type="ECO:0000259" key="3">
    <source>
        <dbReference type="Pfam" id="PF02230"/>
    </source>
</evidence>
<dbReference type="Gene3D" id="3.40.50.1820">
    <property type="entry name" value="alpha/beta hydrolase"/>
    <property type="match status" value="1"/>
</dbReference>
<keyword evidence="1 2" id="KW-0732">Signal</keyword>
<dbReference type="EMBL" id="JACJIQ010000028">
    <property type="protein sequence ID" value="MBA9079715.1"/>
    <property type="molecule type" value="Genomic_DNA"/>
</dbReference>